<name>A0A0B5DWQ6_9RHOB</name>
<dbReference type="EMBL" id="CP004393">
    <property type="protein sequence ID" value="AJE45146.1"/>
    <property type="molecule type" value="Genomic_DNA"/>
</dbReference>
<reference evidence="1 2" key="1">
    <citation type="journal article" date="2014" name="Int. J. Syst. Evol. Microbiol.">
        <title>Celeribacter indicus sp. nov., a polycyclic aromatic hydrocarbon-degrading bacterium from deep-sea sediment and reclassification of Huaishuia halophila as Celeribacter halophilus comb. nov.</title>
        <authorList>
            <person name="Lai Q."/>
            <person name="Cao J."/>
            <person name="Yuan J."/>
            <person name="Li F."/>
            <person name="Shao Z."/>
        </authorList>
    </citation>
    <scope>NUCLEOTIDE SEQUENCE [LARGE SCALE GENOMIC DNA]</scope>
    <source>
        <strain evidence="1">P73</strain>
    </source>
</reference>
<dbReference type="KEGG" id="cid:P73_0431"/>
<protein>
    <submittedName>
        <fullName evidence="1">Uncharacterized protein</fullName>
    </submittedName>
</protein>
<evidence type="ECO:0000313" key="2">
    <source>
        <dbReference type="Proteomes" id="UP000031521"/>
    </source>
</evidence>
<accession>A0A0B5DWQ6</accession>
<dbReference type="OrthoDB" id="7869928at2"/>
<keyword evidence="2" id="KW-1185">Reference proteome</keyword>
<dbReference type="Proteomes" id="UP000031521">
    <property type="component" value="Chromosome"/>
</dbReference>
<evidence type="ECO:0000313" key="1">
    <source>
        <dbReference type="EMBL" id="AJE45146.1"/>
    </source>
</evidence>
<proteinExistence type="predicted"/>
<dbReference type="HOGENOM" id="CLU_1988640_0_0_5"/>
<dbReference type="RefSeq" id="WP_043868263.1">
    <property type="nucleotide sequence ID" value="NZ_CP004393.1"/>
</dbReference>
<gene>
    <name evidence="1" type="ORF">P73_0431</name>
</gene>
<organism evidence="1 2">
    <name type="scientific">Celeribacter indicus</name>
    <dbReference type="NCBI Taxonomy" id="1208324"/>
    <lineage>
        <taxon>Bacteria</taxon>
        <taxon>Pseudomonadati</taxon>
        <taxon>Pseudomonadota</taxon>
        <taxon>Alphaproteobacteria</taxon>
        <taxon>Rhodobacterales</taxon>
        <taxon>Roseobacteraceae</taxon>
        <taxon>Celeribacter</taxon>
    </lineage>
</organism>
<sequence>MRRPPPRPADPVFVILALNRDFAEQLRDALAQALPGAELLIARSPGDAIVLLGANDRITAVFLAMRQDEISLGSLGRRLTQRGIRTIFISDGNTPGESGVSETLRWPLDPEQIETLRAPQRPRST</sequence>
<dbReference type="AlphaFoldDB" id="A0A0B5DWQ6"/>